<dbReference type="GO" id="GO:0004556">
    <property type="term" value="F:alpha-amylase activity"/>
    <property type="evidence" value="ECO:0007669"/>
    <property type="project" value="UniProtKB-UniRule"/>
</dbReference>
<evidence type="ECO:0000259" key="16">
    <source>
        <dbReference type="SMART" id="SM00642"/>
    </source>
</evidence>
<sequence length="489" mass="54494">MASSVITLIFFSFLYVGSSGHRVQYAPYHDPHCGGKQVIVHLFEWTWPDIAAECERYLGPKGFCGLQVSPPNEHCVITQNNDRPWWQRYQPVSYKLVSRSGNEAQFRDMVTRCKKVGVRVYVDIVLNHMAGTGRSGTGSAGSSFNSDKRDFPGVPFTVQDFHTRAECPSGSGNVDDYNDPKNVRNCNLVGLVDINGSHDRVRKIQAAYLNHLIDIGVAGFRSDASKHMWPADIAAIQNLTKNLPEGGRPVFFHEVVDYNTGAVRDYQYFTEGWVTEFRYSTKVRDGADDFGNLRSVYDKGWGMSPPDQAFVYVDNHDSQRAGSVLTYKDGARYKRAQAFTLAYNYGFTRVMSSYYFTDRDAGPPHNADFSTKNVTINPDGTCGNGWVCEHRWKPIGNMARFRTAVADVPQVSNWNTADNILSFNRGNRGFFAMGKSGFNVSRQTGMAPGQYCDLISDCKVKVNVDGSGNANISPADQNDPFVAIIAQKV</sequence>
<keyword evidence="14" id="KW-0732">Signal</keyword>
<dbReference type="EC" id="3.2.1.1" evidence="5 13"/>
<dbReference type="AlphaFoldDB" id="A0AAE1CP94"/>
<comment type="cofactor">
    <cofactor evidence="2">
        <name>Ca(2+)</name>
        <dbReference type="ChEBI" id="CHEBI:29108"/>
    </cofactor>
</comment>
<evidence type="ECO:0000256" key="3">
    <source>
        <dbReference type="ARBA" id="ARBA00001923"/>
    </source>
</evidence>
<proteinExistence type="inferred from homology"/>
<dbReference type="SMART" id="SM00642">
    <property type="entry name" value="Aamy"/>
    <property type="match status" value="1"/>
</dbReference>
<evidence type="ECO:0000313" key="17">
    <source>
        <dbReference type="EMBL" id="KAK3725760.1"/>
    </source>
</evidence>
<keyword evidence="10 13" id="KW-0119">Carbohydrate metabolism</keyword>
<evidence type="ECO:0000256" key="6">
    <source>
        <dbReference type="ARBA" id="ARBA00022723"/>
    </source>
</evidence>
<reference evidence="17" key="1">
    <citation type="journal article" date="2023" name="G3 (Bethesda)">
        <title>A reference genome for the long-term kleptoplast-retaining sea slug Elysia crispata morphotype clarki.</title>
        <authorList>
            <person name="Eastman K.E."/>
            <person name="Pendleton A.L."/>
            <person name="Shaikh M.A."/>
            <person name="Suttiyut T."/>
            <person name="Ogas R."/>
            <person name="Tomko P."/>
            <person name="Gavelis G."/>
            <person name="Widhalm J.R."/>
            <person name="Wisecaver J.H."/>
        </authorList>
    </citation>
    <scope>NUCLEOTIDE SEQUENCE</scope>
    <source>
        <strain evidence="17">ECLA1</strain>
    </source>
</reference>
<evidence type="ECO:0000313" key="18">
    <source>
        <dbReference type="Proteomes" id="UP001283361"/>
    </source>
</evidence>
<dbReference type="PANTHER" id="PTHR43447">
    <property type="entry name" value="ALPHA-AMYLASE"/>
    <property type="match status" value="1"/>
</dbReference>
<evidence type="ECO:0000256" key="13">
    <source>
        <dbReference type="RuleBase" id="RU361134"/>
    </source>
</evidence>
<evidence type="ECO:0000259" key="15">
    <source>
        <dbReference type="SMART" id="SM00632"/>
    </source>
</evidence>
<dbReference type="Pfam" id="PF00128">
    <property type="entry name" value="Alpha-amylase"/>
    <property type="match status" value="1"/>
</dbReference>
<dbReference type="Gene3D" id="2.60.40.1180">
    <property type="entry name" value="Golgi alpha-mannosidase II"/>
    <property type="match status" value="1"/>
</dbReference>
<dbReference type="InterPro" id="IPR017853">
    <property type="entry name" value="GH"/>
</dbReference>
<evidence type="ECO:0000256" key="14">
    <source>
        <dbReference type="SAM" id="SignalP"/>
    </source>
</evidence>
<comment type="catalytic activity">
    <reaction evidence="1 13">
        <text>Endohydrolysis of (1-&gt;4)-alpha-D-glucosidic linkages in polysaccharides containing three or more (1-&gt;4)-alpha-linked D-glucose units.</text>
        <dbReference type="EC" id="3.2.1.1"/>
    </reaction>
</comment>
<organism evidence="17 18">
    <name type="scientific">Elysia crispata</name>
    <name type="common">lettuce slug</name>
    <dbReference type="NCBI Taxonomy" id="231223"/>
    <lineage>
        <taxon>Eukaryota</taxon>
        <taxon>Metazoa</taxon>
        <taxon>Spiralia</taxon>
        <taxon>Lophotrochozoa</taxon>
        <taxon>Mollusca</taxon>
        <taxon>Gastropoda</taxon>
        <taxon>Heterobranchia</taxon>
        <taxon>Euthyneura</taxon>
        <taxon>Panpulmonata</taxon>
        <taxon>Sacoglossa</taxon>
        <taxon>Placobranchoidea</taxon>
        <taxon>Plakobranchidae</taxon>
        <taxon>Elysia</taxon>
    </lineage>
</organism>
<evidence type="ECO:0000256" key="12">
    <source>
        <dbReference type="RuleBase" id="RU003615"/>
    </source>
</evidence>
<evidence type="ECO:0000256" key="11">
    <source>
        <dbReference type="ARBA" id="ARBA00023295"/>
    </source>
</evidence>
<evidence type="ECO:0000256" key="4">
    <source>
        <dbReference type="ARBA" id="ARBA00008061"/>
    </source>
</evidence>
<dbReference type="SMART" id="SM00632">
    <property type="entry name" value="Aamy_C"/>
    <property type="match status" value="1"/>
</dbReference>
<keyword evidence="9" id="KW-0868">Chloride</keyword>
<dbReference type="InterPro" id="IPR006047">
    <property type="entry name" value="GH13_cat_dom"/>
</dbReference>
<keyword evidence="6" id="KW-0479">Metal-binding</keyword>
<protein>
    <recommendedName>
        <fullName evidence="5 13">Alpha-amylase</fullName>
        <ecNumber evidence="5 13">3.2.1.1</ecNumber>
    </recommendedName>
</protein>
<accession>A0AAE1CP94</accession>
<evidence type="ECO:0000256" key="9">
    <source>
        <dbReference type="ARBA" id="ARBA00023214"/>
    </source>
</evidence>
<evidence type="ECO:0000256" key="10">
    <source>
        <dbReference type="ARBA" id="ARBA00023277"/>
    </source>
</evidence>
<keyword evidence="8" id="KW-0106">Calcium</keyword>
<evidence type="ECO:0000256" key="7">
    <source>
        <dbReference type="ARBA" id="ARBA00022801"/>
    </source>
</evidence>
<feature type="signal peptide" evidence="14">
    <location>
        <begin position="1"/>
        <end position="20"/>
    </location>
</feature>
<evidence type="ECO:0000256" key="1">
    <source>
        <dbReference type="ARBA" id="ARBA00000548"/>
    </source>
</evidence>
<dbReference type="InterPro" id="IPR013780">
    <property type="entry name" value="Glyco_hydro_b"/>
</dbReference>
<keyword evidence="11 13" id="KW-0326">Glycosidase</keyword>
<comment type="similarity">
    <text evidence="4 12">Belongs to the glycosyl hydrolase 13 family.</text>
</comment>
<gene>
    <name evidence="17" type="ORF">RRG08_011494</name>
</gene>
<dbReference type="GO" id="GO:0046872">
    <property type="term" value="F:metal ion binding"/>
    <property type="evidence" value="ECO:0007669"/>
    <property type="project" value="UniProtKB-KW"/>
</dbReference>
<evidence type="ECO:0000256" key="8">
    <source>
        <dbReference type="ARBA" id="ARBA00022837"/>
    </source>
</evidence>
<dbReference type="SUPFAM" id="SSF51445">
    <property type="entry name" value="(Trans)glycosidases"/>
    <property type="match status" value="1"/>
</dbReference>
<dbReference type="PRINTS" id="PR00110">
    <property type="entry name" value="ALPHAAMYLASE"/>
</dbReference>
<comment type="cofactor">
    <cofactor evidence="3">
        <name>chloride</name>
        <dbReference type="ChEBI" id="CHEBI:17996"/>
    </cofactor>
</comment>
<dbReference type="InterPro" id="IPR006046">
    <property type="entry name" value="Alpha_amylase"/>
</dbReference>
<dbReference type="InterPro" id="IPR031319">
    <property type="entry name" value="A-amylase_C"/>
</dbReference>
<dbReference type="GO" id="GO:0005975">
    <property type="term" value="P:carbohydrate metabolic process"/>
    <property type="evidence" value="ECO:0007669"/>
    <property type="project" value="InterPro"/>
</dbReference>
<dbReference type="CDD" id="cd11317">
    <property type="entry name" value="AmyAc_bac_euk_AmyA"/>
    <property type="match status" value="1"/>
</dbReference>
<dbReference type="Gene3D" id="3.20.20.80">
    <property type="entry name" value="Glycosidases"/>
    <property type="match status" value="1"/>
</dbReference>
<feature type="domain" description="Alpha-amylase C-terminal" evidence="15">
    <location>
        <begin position="412"/>
        <end position="489"/>
    </location>
</feature>
<evidence type="ECO:0000256" key="5">
    <source>
        <dbReference type="ARBA" id="ARBA00012595"/>
    </source>
</evidence>
<keyword evidence="7 13" id="KW-0378">Hydrolase</keyword>
<name>A0AAE1CP94_9GAST</name>
<dbReference type="SUPFAM" id="SSF51011">
    <property type="entry name" value="Glycosyl hydrolase domain"/>
    <property type="match status" value="1"/>
</dbReference>
<keyword evidence="18" id="KW-1185">Reference proteome</keyword>
<dbReference type="EMBL" id="JAWDGP010007326">
    <property type="protein sequence ID" value="KAK3725760.1"/>
    <property type="molecule type" value="Genomic_DNA"/>
</dbReference>
<feature type="chain" id="PRO_5042104697" description="Alpha-amylase" evidence="14">
    <location>
        <begin position="21"/>
        <end position="489"/>
    </location>
</feature>
<comment type="caution">
    <text evidence="17">The sequence shown here is derived from an EMBL/GenBank/DDBJ whole genome shotgun (WGS) entry which is preliminary data.</text>
</comment>
<dbReference type="Proteomes" id="UP001283361">
    <property type="component" value="Unassembled WGS sequence"/>
</dbReference>
<evidence type="ECO:0000256" key="2">
    <source>
        <dbReference type="ARBA" id="ARBA00001913"/>
    </source>
</evidence>
<feature type="domain" description="Glycosyl hydrolase family 13 catalytic" evidence="16">
    <location>
        <begin position="37"/>
        <end position="402"/>
    </location>
</feature>